<evidence type="ECO:0000313" key="3">
    <source>
        <dbReference type="Proteomes" id="UP000030671"/>
    </source>
</evidence>
<feature type="region of interest" description="Disordered" evidence="1">
    <location>
        <begin position="1"/>
        <end position="74"/>
    </location>
</feature>
<keyword evidence="3" id="KW-1185">Reference proteome</keyword>
<name>W4KIA1_HETIT</name>
<dbReference type="EMBL" id="KI925455">
    <property type="protein sequence ID" value="ETW85429.1"/>
    <property type="molecule type" value="Genomic_DNA"/>
</dbReference>
<dbReference type="InParanoid" id="W4KIA1"/>
<dbReference type="HOGENOM" id="CLU_2399936_0_0_1"/>
<dbReference type="AlphaFoldDB" id="W4KIA1"/>
<accession>W4KIA1</accession>
<dbReference type="Proteomes" id="UP000030671">
    <property type="component" value="Unassembled WGS sequence"/>
</dbReference>
<dbReference type="RefSeq" id="XP_009542292.1">
    <property type="nucleotide sequence ID" value="XM_009543997.1"/>
</dbReference>
<protein>
    <submittedName>
        <fullName evidence="2">Uncharacterized protein</fullName>
    </submittedName>
</protein>
<sequence length="93" mass="9734">MALNEKNLGTRGVDTHLGLANPTAHGKRADALAADYAKHPSTKQKHAGAGTGHQSASSRQARHAMREAAGVIEGRPGIIESTNIDPLCKSTRV</sequence>
<gene>
    <name evidence="2" type="ORF">HETIRDRAFT_379364</name>
</gene>
<dbReference type="OrthoDB" id="2581931at2759"/>
<dbReference type="GeneID" id="20671969"/>
<evidence type="ECO:0000256" key="1">
    <source>
        <dbReference type="SAM" id="MobiDB-lite"/>
    </source>
</evidence>
<evidence type="ECO:0000313" key="2">
    <source>
        <dbReference type="EMBL" id="ETW85429.1"/>
    </source>
</evidence>
<proteinExistence type="predicted"/>
<reference evidence="2 3" key="1">
    <citation type="journal article" date="2012" name="New Phytol.">
        <title>Insight into trade-off between wood decay and parasitism from the genome of a fungal forest pathogen.</title>
        <authorList>
            <person name="Olson A."/>
            <person name="Aerts A."/>
            <person name="Asiegbu F."/>
            <person name="Belbahri L."/>
            <person name="Bouzid O."/>
            <person name="Broberg A."/>
            <person name="Canback B."/>
            <person name="Coutinho P.M."/>
            <person name="Cullen D."/>
            <person name="Dalman K."/>
            <person name="Deflorio G."/>
            <person name="van Diepen L.T."/>
            <person name="Dunand C."/>
            <person name="Duplessis S."/>
            <person name="Durling M."/>
            <person name="Gonthier P."/>
            <person name="Grimwood J."/>
            <person name="Fossdal C.G."/>
            <person name="Hansson D."/>
            <person name="Henrissat B."/>
            <person name="Hietala A."/>
            <person name="Himmelstrand K."/>
            <person name="Hoffmeister D."/>
            <person name="Hogberg N."/>
            <person name="James T.Y."/>
            <person name="Karlsson M."/>
            <person name="Kohler A."/>
            <person name="Kues U."/>
            <person name="Lee Y.H."/>
            <person name="Lin Y.C."/>
            <person name="Lind M."/>
            <person name="Lindquist E."/>
            <person name="Lombard V."/>
            <person name="Lucas S."/>
            <person name="Lunden K."/>
            <person name="Morin E."/>
            <person name="Murat C."/>
            <person name="Park J."/>
            <person name="Raffaello T."/>
            <person name="Rouze P."/>
            <person name="Salamov A."/>
            <person name="Schmutz J."/>
            <person name="Solheim H."/>
            <person name="Stahlberg J."/>
            <person name="Velez H."/>
            <person name="de Vries R.P."/>
            <person name="Wiebenga A."/>
            <person name="Woodward S."/>
            <person name="Yakovlev I."/>
            <person name="Garbelotto M."/>
            <person name="Martin F."/>
            <person name="Grigoriev I.V."/>
            <person name="Stenlid J."/>
        </authorList>
    </citation>
    <scope>NUCLEOTIDE SEQUENCE [LARGE SCALE GENOMIC DNA]</scope>
    <source>
        <strain evidence="2 3">TC 32-1</strain>
    </source>
</reference>
<dbReference type="KEGG" id="hir:HETIRDRAFT_379364"/>
<organism evidence="2 3">
    <name type="scientific">Heterobasidion irregulare (strain TC 32-1)</name>
    <dbReference type="NCBI Taxonomy" id="747525"/>
    <lineage>
        <taxon>Eukaryota</taxon>
        <taxon>Fungi</taxon>
        <taxon>Dikarya</taxon>
        <taxon>Basidiomycota</taxon>
        <taxon>Agaricomycotina</taxon>
        <taxon>Agaricomycetes</taxon>
        <taxon>Russulales</taxon>
        <taxon>Bondarzewiaceae</taxon>
        <taxon>Heterobasidion</taxon>
        <taxon>Heterobasidion annosum species complex</taxon>
    </lineage>
</organism>